<proteinExistence type="predicted"/>
<evidence type="ECO:0000313" key="1">
    <source>
        <dbReference type="EMBL" id="RAJ85662.1"/>
    </source>
</evidence>
<accession>A0A327W8U3</accession>
<sequence>MYSSVYPLALNIPIMNDFYKFHHGIRLRRILKHKKIIIRHYAKKVGLTPPWLYDNFEKTQIKEDRLAKLLAAIPLTMEDFYNWDSLRQDKSPHQGERLFLYLEENKLKVKRVAESLGVTVSELYEWGGQQTLSAMQLLALQTSIQFDPAYFNRPQTTEPEINWKEAFLDKRMELQQCHREIRSLKKKLQVG</sequence>
<keyword evidence="2" id="KW-1185">Reference proteome</keyword>
<dbReference type="EMBL" id="QLMA01000002">
    <property type="protein sequence ID" value="RAJ85662.1"/>
    <property type="molecule type" value="Genomic_DNA"/>
</dbReference>
<name>A0A327W8U3_9BACT</name>
<organism evidence="1 2">
    <name type="scientific">Chitinophaga dinghuensis</name>
    <dbReference type="NCBI Taxonomy" id="1539050"/>
    <lineage>
        <taxon>Bacteria</taxon>
        <taxon>Pseudomonadati</taxon>
        <taxon>Bacteroidota</taxon>
        <taxon>Chitinophagia</taxon>
        <taxon>Chitinophagales</taxon>
        <taxon>Chitinophagaceae</taxon>
        <taxon>Chitinophaga</taxon>
    </lineage>
</organism>
<evidence type="ECO:0000313" key="2">
    <source>
        <dbReference type="Proteomes" id="UP000249819"/>
    </source>
</evidence>
<dbReference type="InterPro" id="IPR001387">
    <property type="entry name" value="Cro/C1-type_HTH"/>
</dbReference>
<reference evidence="1 2" key="1">
    <citation type="submission" date="2018-06" db="EMBL/GenBank/DDBJ databases">
        <title>Genomic Encyclopedia of Archaeal and Bacterial Type Strains, Phase II (KMG-II): from individual species to whole genera.</title>
        <authorList>
            <person name="Goeker M."/>
        </authorList>
    </citation>
    <scope>NUCLEOTIDE SEQUENCE [LARGE SCALE GENOMIC DNA]</scope>
    <source>
        <strain evidence="1 2">DSM 29821</strain>
    </source>
</reference>
<dbReference type="AlphaFoldDB" id="A0A327W8U3"/>
<gene>
    <name evidence="1" type="ORF">CLV59_102367</name>
</gene>
<dbReference type="Proteomes" id="UP000249819">
    <property type="component" value="Unassembled WGS sequence"/>
</dbReference>
<protein>
    <submittedName>
        <fullName evidence="1">Uncharacterized protein</fullName>
    </submittedName>
</protein>
<comment type="caution">
    <text evidence="1">The sequence shown here is derived from an EMBL/GenBank/DDBJ whole genome shotgun (WGS) entry which is preliminary data.</text>
</comment>
<dbReference type="CDD" id="cd00093">
    <property type="entry name" value="HTH_XRE"/>
    <property type="match status" value="1"/>
</dbReference>